<comment type="caution">
    <text evidence="1">The sequence shown here is derived from an EMBL/GenBank/DDBJ whole genome shotgun (WGS) entry which is preliminary data.</text>
</comment>
<protein>
    <submittedName>
        <fullName evidence="1">Uncharacterized protein</fullName>
    </submittedName>
</protein>
<reference evidence="2" key="1">
    <citation type="journal article" date="2022" name="Mol. Ecol. Resour.">
        <title>The genomes of chicory, endive, great burdock and yacon provide insights into Asteraceae palaeo-polyploidization history and plant inulin production.</title>
        <authorList>
            <person name="Fan W."/>
            <person name="Wang S."/>
            <person name="Wang H."/>
            <person name="Wang A."/>
            <person name="Jiang F."/>
            <person name="Liu H."/>
            <person name="Zhao H."/>
            <person name="Xu D."/>
            <person name="Zhang Y."/>
        </authorList>
    </citation>
    <scope>NUCLEOTIDE SEQUENCE [LARGE SCALE GENOMIC DNA]</scope>
    <source>
        <strain evidence="2">cv. Yunnan</strain>
    </source>
</reference>
<proteinExistence type="predicted"/>
<gene>
    <name evidence="1" type="ORF">L1987_09078</name>
</gene>
<evidence type="ECO:0000313" key="1">
    <source>
        <dbReference type="EMBL" id="KAI3821510.1"/>
    </source>
</evidence>
<name>A0ACB9JPB1_9ASTR</name>
<evidence type="ECO:0000313" key="2">
    <source>
        <dbReference type="Proteomes" id="UP001056120"/>
    </source>
</evidence>
<reference evidence="1 2" key="2">
    <citation type="journal article" date="2022" name="Mol. Ecol. Resour.">
        <title>The genomes of chicory, endive, great burdock and yacon provide insights into Asteraceae paleo-polyploidization history and plant inulin production.</title>
        <authorList>
            <person name="Fan W."/>
            <person name="Wang S."/>
            <person name="Wang H."/>
            <person name="Wang A."/>
            <person name="Jiang F."/>
            <person name="Liu H."/>
            <person name="Zhao H."/>
            <person name="Xu D."/>
            <person name="Zhang Y."/>
        </authorList>
    </citation>
    <scope>NUCLEOTIDE SEQUENCE [LARGE SCALE GENOMIC DNA]</scope>
    <source>
        <strain evidence="2">cv. Yunnan</strain>
        <tissue evidence="1">Leaves</tissue>
    </source>
</reference>
<keyword evidence="2" id="KW-1185">Reference proteome</keyword>
<organism evidence="1 2">
    <name type="scientific">Smallanthus sonchifolius</name>
    <dbReference type="NCBI Taxonomy" id="185202"/>
    <lineage>
        <taxon>Eukaryota</taxon>
        <taxon>Viridiplantae</taxon>
        <taxon>Streptophyta</taxon>
        <taxon>Embryophyta</taxon>
        <taxon>Tracheophyta</taxon>
        <taxon>Spermatophyta</taxon>
        <taxon>Magnoliopsida</taxon>
        <taxon>eudicotyledons</taxon>
        <taxon>Gunneridae</taxon>
        <taxon>Pentapetalae</taxon>
        <taxon>asterids</taxon>
        <taxon>campanulids</taxon>
        <taxon>Asterales</taxon>
        <taxon>Asteraceae</taxon>
        <taxon>Asteroideae</taxon>
        <taxon>Heliantheae alliance</taxon>
        <taxon>Millerieae</taxon>
        <taxon>Smallanthus</taxon>
    </lineage>
</organism>
<sequence>MIGRAGLRRLHLFNFERMDNVALLVSLSACPSLLDPEIRVETRTFEGIYEVLNYASQILYVICHTEKRKVRDTSLQCHRQTASFQLARVDLCHQANDENEDDGSPWEALIKKANMSNLKITSQRRCCSFRVFPVGSRQQAVILVTLLILVLMLASMGSFFLSIDLDVDFMEPQLCATMACDIYQHLRASELVEVAEEYRIVPDTLYSTINYIERYLFGNLMDRQRLHLLGVACMMIAS</sequence>
<dbReference type="EMBL" id="CM042020">
    <property type="protein sequence ID" value="KAI3821510.1"/>
    <property type="molecule type" value="Genomic_DNA"/>
</dbReference>
<accession>A0ACB9JPB1</accession>
<dbReference type="Proteomes" id="UP001056120">
    <property type="component" value="Linkage Group LG03"/>
</dbReference>